<dbReference type="STRING" id="1685378.AVO44_20310"/>
<protein>
    <submittedName>
        <fullName evidence="4">Tautomerase</fullName>
    </submittedName>
</protein>
<dbReference type="AlphaFoldDB" id="A0A0X3TBH4"/>
<name>A0A0X3TBH4_9RHOB</name>
<evidence type="ECO:0000259" key="3">
    <source>
        <dbReference type="Pfam" id="PF12680"/>
    </source>
</evidence>
<feature type="domain" description="4-oxalocrotonate tautomerase-like" evidence="2">
    <location>
        <begin position="2"/>
        <end position="57"/>
    </location>
</feature>
<dbReference type="Proteomes" id="UP000053690">
    <property type="component" value="Unassembled WGS sequence"/>
</dbReference>
<comment type="caution">
    <text evidence="4">The sequence shown here is derived from an EMBL/GenBank/DDBJ whole genome shotgun (WGS) entry which is preliminary data.</text>
</comment>
<dbReference type="InterPro" id="IPR037401">
    <property type="entry name" value="SnoaL-like"/>
</dbReference>
<dbReference type="EMBL" id="LQBP01000021">
    <property type="protein sequence ID" value="KUJ73122.1"/>
    <property type="molecule type" value="Genomic_DNA"/>
</dbReference>
<proteinExistence type="predicted"/>
<feature type="domain" description="SnoaL-like" evidence="3">
    <location>
        <begin position="71"/>
        <end position="174"/>
    </location>
</feature>
<dbReference type="Gene3D" id="3.10.450.50">
    <property type="match status" value="1"/>
</dbReference>
<dbReference type="SUPFAM" id="SSF54427">
    <property type="entry name" value="NTF2-like"/>
    <property type="match status" value="1"/>
</dbReference>
<dbReference type="InterPro" id="IPR004370">
    <property type="entry name" value="4-OT-like_dom"/>
</dbReference>
<evidence type="ECO:0000313" key="4">
    <source>
        <dbReference type="EMBL" id="KUJ73122.1"/>
    </source>
</evidence>
<keyword evidence="5" id="KW-1185">Reference proteome</keyword>
<evidence type="ECO:0000259" key="2">
    <source>
        <dbReference type="Pfam" id="PF01361"/>
    </source>
</evidence>
<dbReference type="Pfam" id="PF01361">
    <property type="entry name" value="Tautomerase"/>
    <property type="match status" value="1"/>
</dbReference>
<dbReference type="SUPFAM" id="SSF55331">
    <property type="entry name" value="Tautomerase/MIF"/>
    <property type="match status" value="1"/>
</dbReference>
<evidence type="ECO:0000256" key="1">
    <source>
        <dbReference type="ARBA" id="ARBA00023235"/>
    </source>
</evidence>
<dbReference type="InterPro" id="IPR032710">
    <property type="entry name" value="NTF2-like_dom_sf"/>
</dbReference>
<dbReference type="OrthoDB" id="8635217at2"/>
<evidence type="ECO:0000313" key="5">
    <source>
        <dbReference type="Proteomes" id="UP000053690"/>
    </source>
</evidence>
<dbReference type="GO" id="GO:0016853">
    <property type="term" value="F:isomerase activity"/>
    <property type="evidence" value="ECO:0007669"/>
    <property type="project" value="UniProtKB-KW"/>
</dbReference>
<organism evidence="4 5">
    <name type="scientific">Ruegeria profundi</name>
    <dbReference type="NCBI Taxonomy" id="1685378"/>
    <lineage>
        <taxon>Bacteria</taxon>
        <taxon>Pseudomonadati</taxon>
        <taxon>Pseudomonadota</taxon>
        <taxon>Alphaproteobacteria</taxon>
        <taxon>Rhodobacterales</taxon>
        <taxon>Roseobacteraceae</taxon>
        <taxon>Ruegeria</taxon>
    </lineage>
</organism>
<dbReference type="RefSeq" id="WP_068341277.1">
    <property type="nucleotide sequence ID" value="NZ_LQBP01000021.1"/>
</dbReference>
<reference evidence="5" key="1">
    <citation type="submission" date="2015-12" db="EMBL/GenBank/DDBJ databases">
        <authorList>
            <person name="Zhang G."/>
            <person name="Stingl U."/>
        </authorList>
    </citation>
    <scope>NUCLEOTIDE SEQUENCE [LARGE SCALE GENOMIC DNA]</scope>
    <source>
        <strain evidence="5">ZGT108</strain>
    </source>
</reference>
<dbReference type="Gene3D" id="3.30.429.10">
    <property type="entry name" value="Macrophage Migration Inhibitory Factor"/>
    <property type="match status" value="1"/>
</dbReference>
<sequence>MPIVELHVIEGYSTQEKQRLGVTLTNAVRFVVPAAPELVTVVIHDISDQNYYRGGKSRLPARAKQDPEHIVRAFLSEMSDRAFESARKRLSSDFVMQFPGTAPMRDLEDLRSWAANRYSRIAKTYEGFDAMQSDGDAAIVYCRGTLSGEWTDGSQFEGIRFIDRFEIQNDLITRQDVWNDIAETRAQA</sequence>
<gene>
    <name evidence="4" type="ORF">AVO44_20310</name>
</gene>
<accession>A0A0X3TBH4</accession>
<dbReference type="Pfam" id="PF12680">
    <property type="entry name" value="SnoaL_2"/>
    <property type="match status" value="1"/>
</dbReference>
<dbReference type="InterPro" id="IPR014347">
    <property type="entry name" value="Tautomerase/MIF_sf"/>
</dbReference>
<keyword evidence="1" id="KW-0413">Isomerase</keyword>